<accession>A0ACB7UAX9</accession>
<proteinExistence type="predicted"/>
<name>A0ACB7UAX9_DIOAL</name>
<evidence type="ECO:0000313" key="2">
    <source>
        <dbReference type="Proteomes" id="UP000827976"/>
    </source>
</evidence>
<organism evidence="1 2">
    <name type="scientific">Dioscorea alata</name>
    <name type="common">Purple yam</name>
    <dbReference type="NCBI Taxonomy" id="55571"/>
    <lineage>
        <taxon>Eukaryota</taxon>
        <taxon>Viridiplantae</taxon>
        <taxon>Streptophyta</taxon>
        <taxon>Embryophyta</taxon>
        <taxon>Tracheophyta</taxon>
        <taxon>Spermatophyta</taxon>
        <taxon>Magnoliopsida</taxon>
        <taxon>Liliopsida</taxon>
        <taxon>Dioscoreales</taxon>
        <taxon>Dioscoreaceae</taxon>
        <taxon>Dioscorea</taxon>
    </lineage>
</organism>
<comment type="caution">
    <text evidence="1">The sequence shown here is derived from an EMBL/GenBank/DDBJ whole genome shotgun (WGS) entry which is preliminary data.</text>
</comment>
<protein>
    <submittedName>
        <fullName evidence="1">Sulfate-transporting ATPase protein</fullName>
    </submittedName>
</protein>
<gene>
    <name evidence="1" type="ORF">IHE45_17G019700</name>
</gene>
<dbReference type="Proteomes" id="UP000827976">
    <property type="component" value="Chromosome 17"/>
</dbReference>
<reference evidence="2" key="1">
    <citation type="journal article" date="2022" name="Nat. Commun.">
        <title>Chromosome evolution and the genetic basis of agronomically important traits in greater yam.</title>
        <authorList>
            <person name="Bredeson J.V."/>
            <person name="Lyons J.B."/>
            <person name="Oniyinde I.O."/>
            <person name="Okereke N.R."/>
            <person name="Kolade O."/>
            <person name="Nnabue I."/>
            <person name="Nwadili C.O."/>
            <person name="Hribova E."/>
            <person name="Parker M."/>
            <person name="Nwogha J."/>
            <person name="Shu S."/>
            <person name="Carlson J."/>
            <person name="Kariba R."/>
            <person name="Muthemba S."/>
            <person name="Knop K."/>
            <person name="Barton G.J."/>
            <person name="Sherwood A.V."/>
            <person name="Lopez-Montes A."/>
            <person name="Asiedu R."/>
            <person name="Jamnadass R."/>
            <person name="Muchugi A."/>
            <person name="Goodstein D."/>
            <person name="Egesi C.N."/>
            <person name="Featherston J."/>
            <person name="Asfaw A."/>
            <person name="Simpson G.G."/>
            <person name="Dolezel J."/>
            <person name="Hendre P.S."/>
            <person name="Van Deynze A."/>
            <person name="Kumar P.L."/>
            <person name="Obidiegwu J.E."/>
            <person name="Bhattacharjee R."/>
            <person name="Rokhsar D.S."/>
        </authorList>
    </citation>
    <scope>NUCLEOTIDE SEQUENCE [LARGE SCALE GENOMIC DNA]</scope>
    <source>
        <strain evidence="2">cv. TDa95/00328</strain>
    </source>
</reference>
<sequence>MSEISKTSTMENVPIKRASLAVQMNALMRKNLTFQKRNLGTNIRLLVIPVLLCLLLFGLEKLVNHVMGGLKNTCECRHCQETNHNEENCSYVCSVELFEMASIDNFPCPISQPAKWPQLFSIPKSEFRATKRDNSRTLNNLELPDKSCRVSGNCPVSILITGFNRTLAQSLGKNLYGTMAFSEPVDALDPFTVLSEYIIGTSTDLAFTYYADPAFLDPVEPLFLVQQNCNPNMSFPLSIKVDGVSLFKEVECVEGLTLWRRDSSSINREIYSGFKQSNPNKDINEYFAAYDFLNTNGNIFNVTLWHKETSNDNKKSLSRILRTLNAASNSYLQFFRGANVKMVLDFAKEMPKSASPMKRLDISAAFGPPFFTWIIEMLLPVMLVSLVYEKQNNLRMIMKMHSLGDCPYWIITYAYFLLISSLYILVFILFGSFLGLKIFTLNDYSVQSVFYFIYINLQIALAFFSSIFFSEVKTAAVIGYVYVFASGLFSGMILNEFHDDNSNSSMIILIQILPFMSLYRGLSELGEYSLRAESIGVGRVGWRDIWVEKQGLLNVLLIMFGEWVVLLMIAFYFDQVLSIGSGVRKHPLWFMRCVNSERKRSSEIQQPYFSVEVEKSDVAQEEKVEKLLHRPCDDNIIVCSKLKKVYPGRDGNPEKFAVNGLTLTVSRGECFGMLGPNGAGKTSFIKMMTGLTPPSSGTAFVRGLDIGQDMDKVYCSMGVCPQHDLLWETLTGREHLLFYGRLKNLHGSELEEAVKESLQSVNLSDKANTLSGKYSGGMKRRLSVAISLIGNPCAVYLDEPSTGLDPASRKYLWSALLNAKQNKAIILTTHSMEEAEALCDRVGIFVDGSLQCIGNPKELKQRYGGYFMFTITTPPDQEGEVEKLVNRISSQASKVYHLAGTQKFQLSKQDVKLADVFKEVESAKKELSIHAWGLTDTTLEDVFIKVAKGSNSLT</sequence>
<dbReference type="EMBL" id="CM037027">
    <property type="protein sequence ID" value="KAH7657400.1"/>
    <property type="molecule type" value="Genomic_DNA"/>
</dbReference>
<keyword evidence="2" id="KW-1185">Reference proteome</keyword>
<evidence type="ECO:0000313" key="1">
    <source>
        <dbReference type="EMBL" id="KAH7657400.1"/>
    </source>
</evidence>